<evidence type="ECO:0000313" key="2">
    <source>
        <dbReference type="EMBL" id="NDU96352.1"/>
    </source>
</evidence>
<accession>A0A6L9LAA6</accession>
<comment type="caution">
    <text evidence="2">The sequence shown here is derived from an EMBL/GenBank/DDBJ whole genome shotgun (WGS) entry which is preliminary data.</text>
</comment>
<proteinExistence type="predicted"/>
<dbReference type="AlphaFoldDB" id="A0A6L9LAA6"/>
<keyword evidence="3" id="KW-1185">Reference proteome</keyword>
<dbReference type="InterPro" id="IPR046947">
    <property type="entry name" value="LytR-like"/>
</dbReference>
<protein>
    <submittedName>
        <fullName evidence="2">LytTR family transcriptional regulator</fullName>
    </submittedName>
</protein>
<dbReference type="Pfam" id="PF04397">
    <property type="entry name" value="LytTR"/>
    <property type="match status" value="1"/>
</dbReference>
<dbReference type="Proteomes" id="UP000474175">
    <property type="component" value="Unassembled WGS sequence"/>
</dbReference>
<dbReference type="GO" id="GO:0000156">
    <property type="term" value="F:phosphorelay response regulator activity"/>
    <property type="evidence" value="ECO:0007669"/>
    <property type="project" value="InterPro"/>
</dbReference>
<dbReference type="PROSITE" id="PS50930">
    <property type="entry name" value="HTH_LYTTR"/>
    <property type="match status" value="1"/>
</dbReference>
<sequence>MLLCPLNQAAPMLHMHITNTGKISLPVTNLIYIQATGNYSWLHWNDGQRILMPRTLKFYESQLSAGWFVRTHRKCLINLHYIERMQAYYPANRGGLIYLRSGEVLPVSRRRWVAIRAIYKQLPKATRYVPTAQA</sequence>
<evidence type="ECO:0000313" key="3">
    <source>
        <dbReference type="Proteomes" id="UP000474175"/>
    </source>
</evidence>
<dbReference type="SMART" id="SM00850">
    <property type="entry name" value="LytTR"/>
    <property type="match status" value="1"/>
</dbReference>
<gene>
    <name evidence="2" type="ORF">GK108_15845</name>
</gene>
<dbReference type="PANTHER" id="PTHR37299">
    <property type="entry name" value="TRANSCRIPTIONAL REGULATOR-RELATED"/>
    <property type="match status" value="1"/>
</dbReference>
<reference evidence="2 3" key="1">
    <citation type="submission" date="2020-02" db="EMBL/GenBank/DDBJ databases">
        <title>Draft genome sequence of two Spirosoma agri KCTC 52727 and Spirosoma terrae KCTC 52035.</title>
        <authorList>
            <person name="Rojas J."/>
            <person name="Ambika Manirajan B."/>
            <person name="Suarez C."/>
            <person name="Ratering S."/>
            <person name="Schnell S."/>
        </authorList>
    </citation>
    <scope>NUCLEOTIDE SEQUENCE [LARGE SCALE GENOMIC DNA]</scope>
    <source>
        <strain evidence="2 3">KCTC 52035</strain>
    </source>
</reference>
<organism evidence="2 3">
    <name type="scientific">Spirosoma terrae</name>
    <dbReference type="NCBI Taxonomy" id="1968276"/>
    <lineage>
        <taxon>Bacteria</taxon>
        <taxon>Pseudomonadati</taxon>
        <taxon>Bacteroidota</taxon>
        <taxon>Cytophagia</taxon>
        <taxon>Cytophagales</taxon>
        <taxon>Cytophagaceae</taxon>
        <taxon>Spirosoma</taxon>
    </lineage>
</organism>
<dbReference type="InterPro" id="IPR007492">
    <property type="entry name" value="LytTR_DNA-bd_dom"/>
</dbReference>
<dbReference type="EMBL" id="JAAFZH010000006">
    <property type="protein sequence ID" value="NDU96352.1"/>
    <property type="molecule type" value="Genomic_DNA"/>
</dbReference>
<name>A0A6L9LAA6_9BACT</name>
<dbReference type="GO" id="GO:0003677">
    <property type="term" value="F:DNA binding"/>
    <property type="evidence" value="ECO:0007669"/>
    <property type="project" value="InterPro"/>
</dbReference>
<feature type="domain" description="HTH LytTR-type" evidence="1">
    <location>
        <begin position="23"/>
        <end position="121"/>
    </location>
</feature>
<dbReference type="Gene3D" id="2.40.50.1020">
    <property type="entry name" value="LytTr DNA-binding domain"/>
    <property type="match status" value="1"/>
</dbReference>
<dbReference type="PANTHER" id="PTHR37299:SF1">
    <property type="entry name" value="STAGE 0 SPORULATION PROTEIN A HOMOLOG"/>
    <property type="match status" value="1"/>
</dbReference>
<dbReference type="RefSeq" id="WP_163950250.1">
    <property type="nucleotide sequence ID" value="NZ_JAAFZH010000006.1"/>
</dbReference>
<evidence type="ECO:0000259" key="1">
    <source>
        <dbReference type="PROSITE" id="PS50930"/>
    </source>
</evidence>